<evidence type="ECO:0000313" key="3">
    <source>
        <dbReference type="Proteomes" id="UP001152797"/>
    </source>
</evidence>
<sequence>MVATLQVQVPANFGDALDHTGAHYDRFMDTLLQLSGGFLPHRWFTLEEMQDAAGMTWEDVDEAAGVWSSMNCVELADGSVRLLKDEKDF</sequence>
<dbReference type="AlphaFoldDB" id="A0A9P1FEI3"/>
<evidence type="ECO:0000313" key="1">
    <source>
        <dbReference type="EMBL" id="CAI3973203.1"/>
    </source>
</evidence>
<keyword evidence="3" id="KW-1185">Reference proteome</keyword>
<proteinExistence type="predicted"/>
<dbReference type="Proteomes" id="UP001152797">
    <property type="component" value="Unassembled WGS sequence"/>
</dbReference>
<accession>A0A9P1FEI3</accession>
<dbReference type="EMBL" id="CAMXCT020000058">
    <property type="protein sequence ID" value="CAL1126578.1"/>
    <property type="molecule type" value="Genomic_DNA"/>
</dbReference>
<reference evidence="2" key="2">
    <citation type="submission" date="2024-04" db="EMBL/GenBank/DDBJ databases">
        <authorList>
            <person name="Chen Y."/>
            <person name="Shah S."/>
            <person name="Dougan E. K."/>
            <person name="Thang M."/>
            <person name="Chan C."/>
        </authorList>
    </citation>
    <scope>NUCLEOTIDE SEQUENCE [LARGE SCALE GENOMIC DNA]</scope>
</reference>
<reference evidence="1" key="1">
    <citation type="submission" date="2022-10" db="EMBL/GenBank/DDBJ databases">
        <authorList>
            <person name="Chen Y."/>
            <person name="Dougan E. K."/>
            <person name="Chan C."/>
            <person name="Rhodes N."/>
            <person name="Thang M."/>
        </authorList>
    </citation>
    <scope>NUCLEOTIDE SEQUENCE</scope>
</reference>
<dbReference type="EMBL" id="CAMXCT030000058">
    <property type="protein sequence ID" value="CAL4760515.1"/>
    <property type="molecule type" value="Genomic_DNA"/>
</dbReference>
<comment type="caution">
    <text evidence="1">The sequence shown here is derived from an EMBL/GenBank/DDBJ whole genome shotgun (WGS) entry which is preliminary data.</text>
</comment>
<dbReference type="EMBL" id="CAMXCT010000058">
    <property type="protein sequence ID" value="CAI3973203.1"/>
    <property type="molecule type" value="Genomic_DNA"/>
</dbReference>
<organism evidence="1">
    <name type="scientific">Cladocopium goreaui</name>
    <dbReference type="NCBI Taxonomy" id="2562237"/>
    <lineage>
        <taxon>Eukaryota</taxon>
        <taxon>Sar</taxon>
        <taxon>Alveolata</taxon>
        <taxon>Dinophyceae</taxon>
        <taxon>Suessiales</taxon>
        <taxon>Symbiodiniaceae</taxon>
        <taxon>Cladocopium</taxon>
    </lineage>
</organism>
<gene>
    <name evidence="1" type="ORF">C1SCF055_LOCUS1725</name>
</gene>
<protein>
    <submittedName>
        <fullName evidence="1">Uncharacterized protein</fullName>
    </submittedName>
</protein>
<name>A0A9P1FEI3_9DINO</name>
<evidence type="ECO:0000313" key="2">
    <source>
        <dbReference type="EMBL" id="CAL1126578.1"/>
    </source>
</evidence>